<protein>
    <submittedName>
        <fullName evidence="2">Uncharacterized protein</fullName>
    </submittedName>
</protein>
<organism evidence="1 2">
    <name type="scientific">Panagrolaimus sp. PS1159</name>
    <dbReference type="NCBI Taxonomy" id="55785"/>
    <lineage>
        <taxon>Eukaryota</taxon>
        <taxon>Metazoa</taxon>
        <taxon>Ecdysozoa</taxon>
        <taxon>Nematoda</taxon>
        <taxon>Chromadorea</taxon>
        <taxon>Rhabditida</taxon>
        <taxon>Tylenchina</taxon>
        <taxon>Panagrolaimomorpha</taxon>
        <taxon>Panagrolaimoidea</taxon>
        <taxon>Panagrolaimidae</taxon>
        <taxon>Panagrolaimus</taxon>
    </lineage>
</organism>
<proteinExistence type="predicted"/>
<evidence type="ECO:0000313" key="2">
    <source>
        <dbReference type="WBParaSite" id="PS1159_v2.g1799.t1"/>
    </source>
</evidence>
<sequence>MDEKKELTSKNTALESRLFTVSEENAELTEMVENYKGLAEKNHQEQPTPSQSNLMSESFVTEFTDLQDQVDKLNEDKITLQSRIRELENDIGNMVQKIESLESTNAELHQALTSVNKENKQLAKENKELAENATFLQIQIDTMSAPKVDQKERGNSLFGEVDEAREKAEEELRKVVEQNVLLHSEIDALQIRLRRYAHSNLTHADQVEIEFQKKHSEQIFARLQEYIKENERYAQQIQDLNNKIIAFQGAGGTVNESMASVIVKRQLELATKELSRLRKLYDEQNVLNHELGLKVLEIPGLKASIKRYENKVASLEDELKMSKELHNINNKAAMTTKSNKENVAPRLNMLEVPSTPKESKLRPRLLSPSRTLPSKAPSATSWADRLKNDYKHTARQNRERSLDFRRGSRFVSMPKEDPKV</sequence>
<dbReference type="WBParaSite" id="PS1159_v2.g1799.t1">
    <property type="protein sequence ID" value="PS1159_v2.g1799.t1"/>
    <property type="gene ID" value="PS1159_v2.g1799"/>
</dbReference>
<reference evidence="2" key="1">
    <citation type="submission" date="2022-11" db="UniProtKB">
        <authorList>
            <consortium name="WormBaseParasite"/>
        </authorList>
    </citation>
    <scope>IDENTIFICATION</scope>
</reference>
<dbReference type="Proteomes" id="UP000887580">
    <property type="component" value="Unplaced"/>
</dbReference>
<accession>A0AC35FIW9</accession>
<name>A0AC35FIW9_9BILA</name>
<evidence type="ECO:0000313" key="1">
    <source>
        <dbReference type="Proteomes" id="UP000887580"/>
    </source>
</evidence>